<dbReference type="InterPro" id="IPR007867">
    <property type="entry name" value="GMC_OxRtase_C"/>
</dbReference>
<evidence type="ECO:0000256" key="2">
    <source>
        <dbReference type="ARBA" id="ARBA00010790"/>
    </source>
</evidence>
<evidence type="ECO:0000256" key="4">
    <source>
        <dbReference type="ARBA" id="ARBA00022827"/>
    </source>
</evidence>
<feature type="binding site" evidence="5">
    <location>
        <position position="172"/>
    </location>
    <ligand>
        <name>FAD</name>
        <dbReference type="ChEBI" id="CHEBI:57692"/>
    </ligand>
</feature>
<dbReference type="PIRSF" id="PIRSF000137">
    <property type="entry name" value="Alcohol_oxidase"/>
    <property type="match status" value="1"/>
</dbReference>
<dbReference type="GO" id="GO:0005743">
    <property type="term" value="C:mitochondrial inner membrane"/>
    <property type="evidence" value="ECO:0007669"/>
    <property type="project" value="TreeGrafter"/>
</dbReference>
<organism evidence="7 8">
    <name type="scientific">Trichobilharzia regenti</name>
    <name type="common">Nasal bird schistosome</name>
    <dbReference type="NCBI Taxonomy" id="157069"/>
    <lineage>
        <taxon>Eukaryota</taxon>
        <taxon>Metazoa</taxon>
        <taxon>Spiralia</taxon>
        <taxon>Lophotrochozoa</taxon>
        <taxon>Platyhelminthes</taxon>
        <taxon>Trematoda</taxon>
        <taxon>Digenea</taxon>
        <taxon>Strigeidida</taxon>
        <taxon>Schistosomatoidea</taxon>
        <taxon>Schistosomatidae</taxon>
        <taxon>Trichobilharzia</taxon>
    </lineage>
</organism>
<dbReference type="PANTHER" id="PTHR11552">
    <property type="entry name" value="GLUCOSE-METHANOL-CHOLINE GMC OXIDOREDUCTASE"/>
    <property type="match status" value="1"/>
</dbReference>
<feature type="binding site" evidence="5">
    <location>
        <position position="299"/>
    </location>
    <ligand>
        <name>FAD</name>
        <dbReference type="ChEBI" id="CHEBI:57692"/>
    </ligand>
</feature>
<sequence>MLKLILPTISILIVWSSYKIWPALYSIIDADDSEQVIKKLQSTQYDFIIVGGGTSGSIIVRKLWDGFQRHQCKSFHQAASSAPLATVCIRQTLFSNNDSQMCQPLCFTHQPRILLLESGPRMSWLTKKMSDTPLFTPLLYGRGIDTTYQTTSQKSAALQLKNNVIFLPHGSVLGGTALLNAMIFTCGHPDDEVVREFLKNDPEFFSTLFDGKNEGCQLKPEVINHQPYNRLIHEYFEKAFSLRGSQVDSFGSACQSHEGLHIPIVFVRNAQRISSFSECLLPLMNENPKDLTVITGIQVEKLLFNRRDYGNLSAYGVLAKYKGHSFTIKLKNSLVGRQTRWNPEIILSAGAIKTPEILLSSGVGPVEDYSNNKKPNLLNLPVGKNLHDHPMIGLICSVVNGKTLTMNSFSVAEIFKYFWRGEGILSQASAVTSIGYHRTSYQKVVNDSRPDIQYTIISASPFEKDTFKILGNFQPSAWDKFSKDENGENFESPIILLVGLINPRSRGELKIQNSANKNNNKGNNCENGQLDINPAYLSEQSDLDRLVEGIIWIHQTLYYINEANQLTQSTVTTNEKPISIKLHLPRYSGCPQIPNVNSSKDFESIKFSKKLKAAVTCLAKSITLSNYHLVGTCSMKLPNAKFSPVVEDNFKLIGVNNVRIGDASVISKIPSSNPASLIMAIGNQLAKYVINEGWQ</sequence>
<evidence type="ECO:0000256" key="5">
    <source>
        <dbReference type="PIRSR" id="PIRSR000137-2"/>
    </source>
</evidence>
<dbReference type="InterPro" id="IPR000172">
    <property type="entry name" value="GMC_OxRdtase_N"/>
</dbReference>
<dbReference type="SUPFAM" id="SSF51905">
    <property type="entry name" value="FAD/NAD(P)-binding domain"/>
    <property type="match status" value="1"/>
</dbReference>
<dbReference type="PROSITE" id="PS00624">
    <property type="entry name" value="GMC_OXRED_2"/>
    <property type="match status" value="1"/>
</dbReference>
<reference evidence="8" key="2">
    <citation type="submission" date="2023-11" db="UniProtKB">
        <authorList>
            <consortium name="WormBaseParasite"/>
        </authorList>
    </citation>
    <scope>IDENTIFICATION</scope>
</reference>
<keyword evidence="4 5" id="KW-0274">FAD</keyword>
<evidence type="ECO:0000259" key="6">
    <source>
        <dbReference type="PROSITE" id="PS00624"/>
    </source>
</evidence>
<dbReference type="GO" id="GO:0050660">
    <property type="term" value="F:flavin adenine dinucleotide binding"/>
    <property type="evidence" value="ECO:0007669"/>
    <property type="project" value="InterPro"/>
</dbReference>
<protein>
    <recommendedName>
        <fullName evidence="6">Glucose-methanol-choline oxidoreductase N-terminal domain-containing protein</fullName>
    </recommendedName>
</protein>
<dbReference type="Proteomes" id="UP000050795">
    <property type="component" value="Unassembled WGS sequence"/>
</dbReference>
<dbReference type="PANTHER" id="PTHR11552:SF147">
    <property type="entry name" value="CHOLINE DEHYDROGENASE, MITOCHONDRIAL"/>
    <property type="match status" value="1"/>
</dbReference>
<evidence type="ECO:0000313" key="8">
    <source>
        <dbReference type="WBParaSite" id="TREG1_940.1"/>
    </source>
</evidence>
<reference evidence="7" key="1">
    <citation type="submission" date="2022-06" db="EMBL/GenBank/DDBJ databases">
        <authorList>
            <person name="Berger JAMES D."/>
            <person name="Berger JAMES D."/>
        </authorList>
    </citation>
    <scope>NUCLEOTIDE SEQUENCE [LARGE SCALE GENOMIC DNA]</scope>
</reference>
<keyword evidence="3" id="KW-0285">Flavoprotein</keyword>
<dbReference type="SUPFAM" id="SSF54373">
    <property type="entry name" value="FAD-linked reductases, C-terminal domain"/>
    <property type="match status" value="1"/>
</dbReference>
<dbReference type="WBParaSite" id="TREG1_940.1">
    <property type="protein sequence ID" value="TREG1_940.1"/>
    <property type="gene ID" value="TREG1_940"/>
</dbReference>
<dbReference type="InterPro" id="IPR012132">
    <property type="entry name" value="GMC_OxRdtase"/>
</dbReference>
<comment type="cofactor">
    <cofactor evidence="1 5">
        <name>FAD</name>
        <dbReference type="ChEBI" id="CHEBI:57692"/>
    </cofactor>
</comment>
<dbReference type="Pfam" id="PF00732">
    <property type="entry name" value="GMC_oxred_N"/>
    <property type="match status" value="1"/>
</dbReference>
<accession>A0AA85KK73</accession>
<comment type="similarity">
    <text evidence="2">Belongs to the GMC oxidoreductase family.</text>
</comment>
<evidence type="ECO:0000256" key="3">
    <source>
        <dbReference type="ARBA" id="ARBA00022630"/>
    </source>
</evidence>
<proteinExistence type="inferred from homology"/>
<dbReference type="InterPro" id="IPR036188">
    <property type="entry name" value="FAD/NAD-bd_sf"/>
</dbReference>
<feature type="domain" description="Glucose-methanol-choline oxidoreductase N-terminal" evidence="6">
    <location>
        <begin position="350"/>
        <end position="364"/>
    </location>
</feature>
<evidence type="ECO:0000256" key="1">
    <source>
        <dbReference type="ARBA" id="ARBA00001974"/>
    </source>
</evidence>
<dbReference type="Pfam" id="PF05199">
    <property type="entry name" value="GMC_oxred_C"/>
    <property type="match status" value="1"/>
</dbReference>
<keyword evidence="7" id="KW-1185">Reference proteome</keyword>
<evidence type="ECO:0000313" key="7">
    <source>
        <dbReference type="Proteomes" id="UP000050795"/>
    </source>
</evidence>
<dbReference type="GO" id="GO:0008812">
    <property type="term" value="F:choline dehydrogenase activity"/>
    <property type="evidence" value="ECO:0007669"/>
    <property type="project" value="TreeGrafter"/>
</dbReference>
<name>A0AA85KK73_TRIRE</name>
<feature type="binding site" evidence="5">
    <location>
        <position position="176"/>
    </location>
    <ligand>
        <name>FAD</name>
        <dbReference type="ChEBI" id="CHEBI:57692"/>
    </ligand>
</feature>
<dbReference type="Gene3D" id="3.30.410.10">
    <property type="entry name" value="Cholesterol Oxidase, domain 2"/>
    <property type="match status" value="1"/>
</dbReference>
<dbReference type="Gene3D" id="3.50.50.60">
    <property type="entry name" value="FAD/NAD(P)-binding domain"/>
    <property type="match status" value="1"/>
</dbReference>
<dbReference type="AlphaFoldDB" id="A0AA85KK73"/>